<dbReference type="InterPro" id="IPR029033">
    <property type="entry name" value="His_PPase_superfam"/>
</dbReference>
<dbReference type="PANTHER" id="PTHR20935:SF0">
    <property type="entry name" value="SERINE_THREONINE-PROTEIN PHOSPHATASE PGAM5, MITOCHONDRIAL"/>
    <property type="match status" value="1"/>
</dbReference>
<dbReference type="PANTHER" id="PTHR20935">
    <property type="entry name" value="PHOSPHOGLYCERATE MUTASE-RELATED"/>
    <property type="match status" value="1"/>
</dbReference>
<dbReference type="InterPro" id="IPR013078">
    <property type="entry name" value="His_Pase_superF_clade-1"/>
</dbReference>
<keyword evidence="1 2" id="KW-0378">Hydrolase</keyword>
<dbReference type="RefSeq" id="WP_354643778.1">
    <property type="nucleotide sequence ID" value="NZ_CP159872.1"/>
</dbReference>
<sequence length="206" mass="22444">MIATRYLYLARHGEALPDESGLTDRGRRQAELLGDRLRDIPFTAVHHGPLPRAAQTAQLIASRLTAAPTPSAAEPAGDYPPYLPAEGDLPAEHAAVVTRVLEHYGSQELARGPELAREALARFTGPVAGGRDSYELLVTHNFLIGWLVRHAMDAPPWRWAGLNHGNAALTVIRYAPGRLASVLTYNDAGHLPEDLRWTGLPPELHP</sequence>
<dbReference type="EC" id="3.1.3.-" evidence="2"/>
<dbReference type="EMBL" id="CP159872">
    <property type="protein sequence ID" value="XCM82843.1"/>
    <property type="molecule type" value="Genomic_DNA"/>
</dbReference>
<dbReference type="Gene3D" id="3.40.50.1240">
    <property type="entry name" value="Phosphoglycerate mutase-like"/>
    <property type="match status" value="1"/>
</dbReference>
<dbReference type="InterPro" id="IPR051021">
    <property type="entry name" value="Mito_Ser/Thr_phosphatase"/>
</dbReference>
<gene>
    <name evidence="2" type="ORF">ABWK59_29985</name>
</gene>
<reference evidence="2" key="1">
    <citation type="submission" date="2024-06" db="EMBL/GenBank/DDBJ databases">
        <title>The genome sequences of Kitasatospora sp. strain HUAS MG31.</title>
        <authorList>
            <person name="Mo P."/>
        </authorList>
    </citation>
    <scope>NUCLEOTIDE SEQUENCE</scope>
    <source>
        <strain evidence="2">HUAS MG31</strain>
    </source>
</reference>
<name>A0AAU8K6F7_9ACTN</name>
<evidence type="ECO:0000256" key="1">
    <source>
        <dbReference type="ARBA" id="ARBA00022801"/>
    </source>
</evidence>
<evidence type="ECO:0000313" key="2">
    <source>
        <dbReference type="EMBL" id="XCM82843.1"/>
    </source>
</evidence>
<proteinExistence type="predicted"/>
<organism evidence="2">
    <name type="scientific">Kitasatospora camelliae</name>
    <dbReference type="NCBI Taxonomy" id="3156397"/>
    <lineage>
        <taxon>Bacteria</taxon>
        <taxon>Bacillati</taxon>
        <taxon>Actinomycetota</taxon>
        <taxon>Actinomycetes</taxon>
        <taxon>Kitasatosporales</taxon>
        <taxon>Streptomycetaceae</taxon>
        <taxon>Kitasatospora</taxon>
    </lineage>
</organism>
<accession>A0AAU8K6F7</accession>
<dbReference type="SMART" id="SM00855">
    <property type="entry name" value="PGAM"/>
    <property type="match status" value="1"/>
</dbReference>
<dbReference type="AlphaFoldDB" id="A0AAU8K6F7"/>
<dbReference type="CDD" id="cd07067">
    <property type="entry name" value="HP_PGM_like"/>
    <property type="match status" value="1"/>
</dbReference>
<dbReference type="GO" id="GO:0016787">
    <property type="term" value="F:hydrolase activity"/>
    <property type="evidence" value="ECO:0007669"/>
    <property type="project" value="UniProtKB-KW"/>
</dbReference>
<protein>
    <submittedName>
        <fullName evidence="2">Histidine phosphatase family protein</fullName>
        <ecNumber evidence="2">3.1.3.-</ecNumber>
    </submittedName>
</protein>
<dbReference type="KEGG" id="kcm:ABWK59_29985"/>
<dbReference type="Pfam" id="PF00300">
    <property type="entry name" value="His_Phos_1"/>
    <property type="match status" value="1"/>
</dbReference>
<dbReference type="SUPFAM" id="SSF53254">
    <property type="entry name" value="Phosphoglycerate mutase-like"/>
    <property type="match status" value="1"/>
</dbReference>